<dbReference type="InterPro" id="IPR043159">
    <property type="entry name" value="Lectin_gal-bd_sf"/>
</dbReference>
<reference evidence="5" key="2">
    <citation type="submission" date="2025-08" db="UniProtKB">
        <authorList>
            <consortium name="Ensembl"/>
        </authorList>
    </citation>
    <scope>IDENTIFICATION</scope>
</reference>
<dbReference type="InterPro" id="IPR001304">
    <property type="entry name" value="C-type_lectin-like"/>
</dbReference>
<name>A0AAZ1XTD5_OREAU</name>
<feature type="signal peptide" evidence="2">
    <location>
        <begin position="1"/>
        <end position="26"/>
    </location>
</feature>
<dbReference type="PANTHER" id="PTHR22803">
    <property type="entry name" value="MANNOSE, PHOSPHOLIPASE, LECTIN RECEPTOR RELATED"/>
    <property type="match status" value="1"/>
</dbReference>
<organism evidence="5 6">
    <name type="scientific">Oreochromis aureus</name>
    <name type="common">Israeli tilapia</name>
    <name type="synonym">Chromis aureus</name>
    <dbReference type="NCBI Taxonomy" id="47969"/>
    <lineage>
        <taxon>Eukaryota</taxon>
        <taxon>Metazoa</taxon>
        <taxon>Chordata</taxon>
        <taxon>Craniata</taxon>
        <taxon>Vertebrata</taxon>
        <taxon>Euteleostomi</taxon>
        <taxon>Actinopterygii</taxon>
        <taxon>Neopterygii</taxon>
        <taxon>Teleostei</taxon>
        <taxon>Neoteleostei</taxon>
        <taxon>Acanthomorphata</taxon>
        <taxon>Ovalentaria</taxon>
        <taxon>Cichlomorphae</taxon>
        <taxon>Cichliformes</taxon>
        <taxon>Cichlidae</taxon>
        <taxon>African cichlids</taxon>
        <taxon>Pseudocrenilabrinae</taxon>
        <taxon>Oreochromini</taxon>
        <taxon>Oreochromis</taxon>
    </lineage>
</organism>
<reference evidence="5" key="3">
    <citation type="submission" date="2025-09" db="UniProtKB">
        <authorList>
            <consortium name="Ensembl"/>
        </authorList>
    </citation>
    <scope>IDENTIFICATION</scope>
</reference>
<dbReference type="Gene3D" id="2.60.120.740">
    <property type="match status" value="1"/>
</dbReference>
<dbReference type="Ensembl" id="ENSOABT00000083110.1">
    <property type="protein sequence ID" value="ENSOABP00000070914.1"/>
    <property type="gene ID" value="ENSOABG00000034756.1"/>
</dbReference>
<sequence>MLCSGLSSTLLLGAAYFLLTSGFSRAQLSLPSNVTAISTGRVITFNVISVLQLSCGSGVMIVQSVLYRCADKEICSRLHDLDVIKKSCDLKEVCEINTNMVRTCDPSVCTYLDITFNCFPAIHSVTCEGSQAKLQCGEGQVIVVYWANYGRRDNTTCPDGNTAQLQNVTCLSPGSPEYVTNRCNWQNSCTVEAKSSVFGDPCVGTYKYLEVVYDCQESEATSSPPPTTVTEAGSSKTCPPGWTWFGGRCFIFNSSMKIWTDAESSCETLGGHLASFHNTAEYTFIRKLIYTAAGSYTAAWVGGNDRETETVWMWSDGSKFNFRNWARGQPDNYGGGEDCMMINFRGQDHVSDAGCQRTYSFVCVRDP</sequence>
<feature type="domain" description="SUEL-type lectin" evidence="4">
    <location>
        <begin position="126"/>
        <end position="216"/>
    </location>
</feature>
<feature type="domain" description="C-type lectin" evidence="3">
    <location>
        <begin position="245"/>
        <end position="364"/>
    </location>
</feature>
<evidence type="ECO:0000256" key="2">
    <source>
        <dbReference type="SAM" id="SignalP"/>
    </source>
</evidence>
<evidence type="ECO:0000313" key="6">
    <source>
        <dbReference type="Proteomes" id="UP000472276"/>
    </source>
</evidence>
<gene>
    <name evidence="5" type="primary">CTSB</name>
</gene>
<dbReference type="InterPro" id="IPR000922">
    <property type="entry name" value="Lectin_gal-bd_dom"/>
</dbReference>
<evidence type="ECO:0008006" key="7">
    <source>
        <dbReference type="Google" id="ProtNLM"/>
    </source>
</evidence>
<dbReference type="SMART" id="SM00034">
    <property type="entry name" value="CLECT"/>
    <property type="match status" value="1"/>
</dbReference>
<dbReference type="InterPro" id="IPR016187">
    <property type="entry name" value="CTDL_fold"/>
</dbReference>
<dbReference type="FunFam" id="2.60.120.740:FF:000001">
    <property type="entry name" value="Adhesion G protein-coupled receptor L2"/>
    <property type="match status" value="1"/>
</dbReference>
<accession>A0AAZ1XTD5</accession>
<reference evidence="6" key="1">
    <citation type="submission" date="2020-03" db="EMBL/GenBank/DDBJ databases">
        <title>Evolution of repeat sequences and sex chromosomes of tilapia species revealed by chromosome-level genomes.</title>
        <authorList>
            <person name="Xu L."/>
            <person name="Tao W."/>
            <person name="Wang D."/>
            <person name="Zhou Q."/>
        </authorList>
    </citation>
    <scope>NUCLEOTIDE SEQUENCE [LARGE SCALE GENOMIC DNA]</scope>
    <source>
        <strain evidence="6">Israel</strain>
    </source>
</reference>
<dbReference type="Pfam" id="PF00059">
    <property type="entry name" value="Lectin_C"/>
    <property type="match status" value="1"/>
</dbReference>
<protein>
    <recommendedName>
        <fullName evidence="7">C-type lectin domain-containing protein</fullName>
    </recommendedName>
</protein>
<keyword evidence="2" id="KW-0732">Signal</keyword>
<evidence type="ECO:0000256" key="1">
    <source>
        <dbReference type="ARBA" id="ARBA00022737"/>
    </source>
</evidence>
<evidence type="ECO:0000313" key="5">
    <source>
        <dbReference type="Ensembl" id="ENSOABP00000070914.1"/>
    </source>
</evidence>
<proteinExistence type="predicted"/>
<dbReference type="PRINTS" id="PR01504">
    <property type="entry name" value="PNCREATITSAP"/>
</dbReference>
<dbReference type="AlphaFoldDB" id="A0AAZ1XTD5"/>
<keyword evidence="6" id="KW-1185">Reference proteome</keyword>
<dbReference type="InterPro" id="IPR050111">
    <property type="entry name" value="C-type_lectin/snaclec_domain"/>
</dbReference>
<dbReference type="PROSITE" id="PS50228">
    <property type="entry name" value="SUEL_LECTIN"/>
    <property type="match status" value="1"/>
</dbReference>
<evidence type="ECO:0000259" key="4">
    <source>
        <dbReference type="PROSITE" id="PS50228"/>
    </source>
</evidence>
<dbReference type="PROSITE" id="PS50041">
    <property type="entry name" value="C_TYPE_LECTIN_2"/>
    <property type="match status" value="1"/>
</dbReference>
<dbReference type="Gene3D" id="3.10.100.10">
    <property type="entry name" value="Mannose-Binding Protein A, subunit A"/>
    <property type="match status" value="1"/>
</dbReference>
<dbReference type="Proteomes" id="UP000472276">
    <property type="component" value="Unassembled WGS sequence"/>
</dbReference>
<evidence type="ECO:0000259" key="3">
    <source>
        <dbReference type="PROSITE" id="PS50041"/>
    </source>
</evidence>
<dbReference type="Pfam" id="PF02140">
    <property type="entry name" value="SUEL_Lectin"/>
    <property type="match status" value="1"/>
</dbReference>
<dbReference type="SUPFAM" id="SSF56436">
    <property type="entry name" value="C-type lectin-like"/>
    <property type="match status" value="1"/>
</dbReference>
<feature type="chain" id="PRO_5044318495" description="C-type lectin domain-containing protein" evidence="2">
    <location>
        <begin position="27"/>
        <end position="367"/>
    </location>
</feature>
<dbReference type="InterPro" id="IPR016186">
    <property type="entry name" value="C-type_lectin-like/link_sf"/>
</dbReference>
<keyword evidence="1" id="KW-0677">Repeat</keyword>
<dbReference type="GO" id="GO:0030246">
    <property type="term" value="F:carbohydrate binding"/>
    <property type="evidence" value="ECO:0007669"/>
    <property type="project" value="InterPro"/>
</dbReference>